<dbReference type="Pfam" id="PF07727">
    <property type="entry name" value="RVT_2"/>
    <property type="match status" value="1"/>
</dbReference>
<dbReference type="InterPro" id="IPR013103">
    <property type="entry name" value="RVT_2"/>
</dbReference>
<accession>A0ABN9RXS2</accession>
<dbReference type="PROSITE" id="PS50994">
    <property type="entry name" value="INTEGRASE"/>
    <property type="match status" value="1"/>
</dbReference>
<dbReference type="Proteomes" id="UP001189429">
    <property type="component" value="Unassembled WGS sequence"/>
</dbReference>
<dbReference type="PANTHER" id="PTHR31735">
    <property type="entry name" value="VACUOLAR MEMBRANE PROTEIN YPL162C"/>
    <property type="match status" value="1"/>
</dbReference>
<feature type="compositionally biased region" description="Basic and acidic residues" evidence="1">
    <location>
        <begin position="986"/>
        <end position="1000"/>
    </location>
</feature>
<feature type="region of interest" description="Disordered" evidence="1">
    <location>
        <begin position="985"/>
        <end position="1006"/>
    </location>
</feature>
<feature type="transmembrane region" description="Helical" evidence="2">
    <location>
        <begin position="2588"/>
        <end position="2606"/>
    </location>
</feature>
<protein>
    <recommendedName>
        <fullName evidence="4">Integrase catalytic domain-containing protein</fullName>
    </recommendedName>
</protein>
<gene>
    <name evidence="5" type="ORF">PCOR1329_LOCUS23037</name>
</gene>
<evidence type="ECO:0000313" key="5">
    <source>
        <dbReference type="EMBL" id="CAK0821901.1"/>
    </source>
</evidence>
<keyword evidence="2" id="KW-0812">Transmembrane</keyword>
<dbReference type="SUPFAM" id="SSF53098">
    <property type="entry name" value="Ribonuclease H-like"/>
    <property type="match status" value="1"/>
</dbReference>
<dbReference type="PANTHER" id="PTHR31735:SF1">
    <property type="entry name" value="VACUOLAR MEMBRANE PROTEIN YPL162C"/>
    <property type="match status" value="1"/>
</dbReference>
<feature type="transmembrane region" description="Helical" evidence="2">
    <location>
        <begin position="2612"/>
        <end position="2633"/>
    </location>
</feature>
<dbReference type="Pfam" id="PF12400">
    <property type="entry name" value="STIMATE"/>
    <property type="match status" value="1"/>
</dbReference>
<keyword evidence="2" id="KW-0472">Membrane</keyword>
<keyword evidence="3" id="KW-0732">Signal</keyword>
<name>A0ABN9RXS2_9DINO</name>
<sequence length="2724" mass="304329">IVLLIGLLGILINVAGSAEPLGFRPMTPQRGQRIGESRLPAPQWGQHREHNVQGLPAAELAQQSTSKVPPFWAPYLEQRGYPFRLWVQDVMLWCAATELQQHQRGPAIVQRLGGTARGLCREVPVEAIAHGRFDQLGNLVEDGVQMLITGLRRRFGPLDVQSSISTIVELLTFRRQERESVDDAITRFEALRARVAQLDDPFVLPTPVLSLLFLEALHVPKAVYPLVLQSNSGQLPLTIDQLNSVIGMVRQQGHFAEHTHAGPQNLAEGYRGKGYHGHHWFTGENDSGANTWHDTAAYMYGQNAVSAAGSAGSAPQHYVVQDDEGYDCCAVCSSYLYEDEPGGDDSMTDDDDLDTSQFTQEELQEYYGDSEGWDYDTLLHEYLFAKRRFRHFVQRNSRRPRFPRSNWSLRMNSGKGGSSFGRGRGHGKGYHFGGSVVNPGSLTGGKGKKKKGGKHYMAGTPGATNPRGSDGRTMRCHECDSETHLVAACPKRKGKGKGKHFMSWNSGSAATGTQQAGAPAADPTLAAYAPVPAQPRTGALSGVLHWFTEDARTPGLQIDDLDEDTSREALSWETLDMRDNVAEHDILTEIQASMQDRAVEEQPPATVGRSAAVTSPTWFPWWRVDQFENASGETYLVRTRMKDRSGEALPVDPGSPGNLTGDEWGNRMAARQQQAGRPPPVRAPLDRVLEVGGVGSGSQQATHAHRYQLALQGGQAATYEAPVLPNSSVPALVGRASLRDQRILLDCFNNRMYRIGPGGYSLQLSPGSSQYHLEESHADGNIGEFGTHEDDGIGDFDDIRFDILTCSNRTDYRIHQDGKQEDHYCDVIRQWEVQGRPPSAWVFGDLQNLCQNALHGCGYAVGRNCDVHRFLGQEDKWADSLRHQQPELVWISLAQPGTSRGTRNDKRAKRFECKIARAQLEGHRCCIVEADEGSAAWDMPDILELLDDRRWHSGERRRPGRVSFADDVDETGCKVSALTASFPTEQRTRDKARKAADPERKVKKRPQTVEQVFDDCGSDFTKLYVANEYELDDVCYGTELREDQHIDEQPYIMMSEFFGMIGSEAHLNEKDEQQNFFSSVKDMDTHMNLYYGHLQHDDVAELCGGASGTTRLLVRRGYRGGPNFNLTCDCNLMTHEGQRQFWEYLYHGKPLVLLISTPCTSLKGFSALNKVINYDGWLRSRKTSVGLARIAAAAACTQMDAGRHFVSEQPLGSDFYKLDDWQHIANNYAVAWCQVDQCMAGKIGRRTGLPIKKSSEFWASDERLLAGLRKFRCDGQHDHALLAHGGRGPHPERDKWRLENPKDHAEWAIGICRELAASISQMVERVRHQGHHLVVYECYPTAEPDETSGGASGSADAIGEAPVAEQPAAAPAAPPRELLTKAGAPASTLALVKEICDTCRVCRLWTRPGPKSMTISRLATGFNEMVQWDILYIGEHMVAHMIDEATRWTVLYILERKTAIMIIAGITQGWLRPHGPMKLLIADIEGGLHGEEAYQWLDRWGIEMKAKEEGSHAQLVERHHDLVRKIIHRVQVQLAEEGIVMPLEIVIMECALIKNLLITVAGYSPYQAVYGRLPPLLAEFEPVSDCQIDALQLVVGDQVDFHRPPSTKEESGWRGPATLLQVGPPVLIRWQGRVFQVRPQDLRRSLVYFVMFTNNIFFEAGSRDSVATIMSYADQLDSKVVRVGWLFDAGWKRTADSQKLSELVLTVLHVAASGFYLVGCIGARVGNGVSVLEGMVGCDRSFLWWWRRGRPELSWYHEASGSARLKLAPIFDKEHWRDVSFVQFIMTDDESVRELRRREPEAGELERDRAHVMARTVIMEPEEHLFASWQHLKEQAALPAVDIECTQSDFFFAAPDADHVAEAVEDDSSNSRPDCVEIGIGAPLMYWVHPEVEHIRRPGSGEIYILRVYNTGKREIVVEREMNVLTLEEARAHEVEVRQAMKDELQRWAELKAFQRFPKDQATNIIDSRWVLKWKEIDGKKQVRARLTVRGFKDMQSPELSTFAGTTTRWGQRLVNQVTAQRKWRLFSADISQAFLRGLTFEQVAAMDGEVKRKVQFTMPPGSIPVLRQLEGYEDYNPVTEVLLLLRCGFGLKDAPRLWQVMLKQVLEKTGGKALISDPQIYVYHDAKGELQMIMSSHVDDLKGGGEDYLREKVLNMIESEFGKLKRQYDCFECIGIMHEQDAVTKAIWTHQQHYVQQLRPLQEDQYVMENEDGQVSVETHAAYMSLLGGIAWMTQTMAPIAVYVSYLQRQAKKPSVGDIRKINRLLKWIMVNSNQLGVRFIELDMTRVRLVVVSDSAFHAMEFEGLAIRGCVIMLLESDDDVLQTGSTYRIVMLDWYSRKQNNVVMSTYAAELMTLLDALGTGTLMNVALTEISEGVCTANQMRVRQEAGDLVLKMIAAIDAKAVFDAVSAATIKVTTDKRMFVPTLAVREQIDRLQLAQLSWIDTVDMLADGLTKGELDRTALVKLGFSSEWRLSGLQPVAFSVRSVLECRAERSTARQFALDSSKQVAGAGWTHCLNLLCAWALGQSIGQGDQCAVYWIEIVLDTTLGVAVEFWLLRLLLLAVGRACGAAAAASCASGRYFDGAGGFLFGGYVLQLCIWLLVVTGMKCAMVLLMLLGAPLLQPAAAWLLAPVLHHRLLKLLVVMILTPGVMNALQFWLVDNIFVHAREEPQFERSECPEALLVEGLERGAQRHGGSPEQTPSGAANAMLLCAQPLAMKASK</sequence>
<feature type="domain" description="Integrase catalytic" evidence="4">
    <location>
        <begin position="1404"/>
        <end position="1573"/>
    </location>
</feature>
<keyword evidence="6" id="KW-1185">Reference proteome</keyword>
<dbReference type="InterPro" id="IPR036397">
    <property type="entry name" value="RNaseH_sf"/>
</dbReference>
<feature type="signal peptide" evidence="3">
    <location>
        <begin position="1"/>
        <end position="17"/>
    </location>
</feature>
<reference evidence="5" key="1">
    <citation type="submission" date="2023-10" db="EMBL/GenBank/DDBJ databases">
        <authorList>
            <person name="Chen Y."/>
            <person name="Shah S."/>
            <person name="Dougan E. K."/>
            <person name="Thang M."/>
            <person name="Chan C."/>
        </authorList>
    </citation>
    <scope>NUCLEOTIDE SEQUENCE [LARGE SCALE GENOMIC DNA]</scope>
</reference>
<evidence type="ECO:0000259" key="4">
    <source>
        <dbReference type="PROSITE" id="PS50994"/>
    </source>
</evidence>
<dbReference type="Gene3D" id="3.30.420.10">
    <property type="entry name" value="Ribonuclease H-like superfamily/Ribonuclease H"/>
    <property type="match status" value="1"/>
</dbReference>
<feature type="non-terminal residue" evidence="5">
    <location>
        <position position="1"/>
    </location>
</feature>
<evidence type="ECO:0000256" key="2">
    <source>
        <dbReference type="SAM" id="Phobius"/>
    </source>
</evidence>
<dbReference type="InterPro" id="IPR012337">
    <property type="entry name" value="RNaseH-like_sf"/>
</dbReference>
<feature type="region of interest" description="Disordered" evidence="1">
    <location>
        <begin position="644"/>
        <end position="663"/>
    </location>
</feature>
<organism evidence="5 6">
    <name type="scientific">Prorocentrum cordatum</name>
    <dbReference type="NCBI Taxonomy" id="2364126"/>
    <lineage>
        <taxon>Eukaryota</taxon>
        <taxon>Sar</taxon>
        <taxon>Alveolata</taxon>
        <taxon>Dinophyceae</taxon>
        <taxon>Prorocentrales</taxon>
        <taxon>Prorocentraceae</taxon>
        <taxon>Prorocentrum</taxon>
    </lineage>
</organism>
<evidence type="ECO:0000313" key="6">
    <source>
        <dbReference type="Proteomes" id="UP001189429"/>
    </source>
</evidence>
<evidence type="ECO:0000256" key="1">
    <source>
        <dbReference type="SAM" id="MobiDB-lite"/>
    </source>
</evidence>
<feature type="chain" id="PRO_5046886266" description="Integrase catalytic domain-containing protein" evidence="3">
    <location>
        <begin position="18"/>
        <end position="2724"/>
    </location>
</feature>
<evidence type="ECO:0000256" key="3">
    <source>
        <dbReference type="SAM" id="SignalP"/>
    </source>
</evidence>
<feature type="region of interest" description="Disordered" evidence="1">
    <location>
        <begin position="432"/>
        <end position="471"/>
    </location>
</feature>
<dbReference type="InterPro" id="IPR001584">
    <property type="entry name" value="Integrase_cat-core"/>
</dbReference>
<dbReference type="EMBL" id="CAUYUJ010007770">
    <property type="protein sequence ID" value="CAK0821901.1"/>
    <property type="molecule type" value="Genomic_DNA"/>
</dbReference>
<comment type="caution">
    <text evidence="5">The sequence shown here is derived from an EMBL/GenBank/DDBJ whole genome shotgun (WGS) entry which is preliminary data.</text>
</comment>
<dbReference type="InterPro" id="IPR022127">
    <property type="entry name" value="STIMATE/YPL162C"/>
</dbReference>
<feature type="transmembrane region" description="Helical" evidence="2">
    <location>
        <begin position="2640"/>
        <end position="2661"/>
    </location>
</feature>
<keyword evidence="2" id="KW-1133">Transmembrane helix</keyword>
<proteinExistence type="predicted"/>